<evidence type="ECO:0000256" key="1">
    <source>
        <dbReference type="SAM" id="MobiDB-lite"/>
    </source>
</evidence>
<dbReference type="Proteomes" id="UP000007798">
    <property type="component" value="Unassembled WGS sequence"/>
</dbReference>
<proteinExistence type="predicted"/>
<dbReference type="PANTHER" id="PTHR40552:SF6">
    <property type="entry name" value="FI09606P-RELATED"/>
    <property type="match status" value="1"/>
</dbReference>
<dbReference type="AlphaFoldDB" id="B4N3L6"/>
<feature type="non-terminal residue" evidence="2">
    <location>
        <position position="1"/>
    </location>
</feature>
<feature type="compositionally biased region" description="Basic and acidic residues" evidence="1">
    <location>
        <begin position="594"/>
        <end position="632"/>
    </location>
</feature>
<dbReference type="GO" id="GO:0048515">
    <property type="term" value="P:spermatid differentiation"/>
    <property type="evidence" value="ECO:0007669"/>
    <property type="project" value="EnsemblMetazoa"/>
</dbReference>
<dbReference type="OrthoDB" id="8062037at2759"/>
<dbReference type="HOGENOM" id="CLU_300962_0_0_1"/>
<feature type="region of interest" description="Disordered" evidence="1">
    <location>
        <begin position="681"/>
        <end position="706"/>
    </location>
</feature>
<dbReference type="eggNOG" id="ENOG502RTMS">
    <property type="taxonomic scope" value="Eukaryota"/>
</dbReference>
<dbReference type="STRING" id="7260.B4N3L6"/>
<evidence type="ECO:0000313" key="3">
    <source>
        <dbReference type="Proteomes" id="UP000007798"/>
    </source>
</evidence>
<name>B4N3L6_DROWI</name>
<keyword evidence="3" id="KW-1185">Reference proteome</keyword>
<sequence>IPNRSRVEADSVGKAVGLVCSNVKVQSSEREFNEMKRDEADALNFATYLKAFALIYVLPEGDWTAEKIDMLLQEGADLFNETSEGDEGAEDEAVIGNLLLRQPTIYTDAELRVKRTFTLEGHTFTLALEPRFWGDAKTPAELQPRHIMKNLRPILLSFFRTGCYCLLLTKVGHLLIWKRRRHAYFVLDVKGRRKYDLSSVNEHGVAMLVCLQTIDNVVHLASNLSGIQPQDEFTIRELVVMRLVTPDGRIFLRDAKERSIEFRLIDKNYAYLKSNLHLSTNPNEPLKNRSALMVGVVAILASKIDHPATWNTNMLDQLICYGVELCRSLWAESWVKTHPIDLDTFPTQLRLGQFVIELKLIPNVRLSDWRCGIRIQGTNFEHNIRASLEQFSNCLFQINNQMYAIWLKDSFYYLLDPYRHHVMGTHVLEDKALDAKWATVRMFRDLHTMLSVFQQVLKASNRQSQFYIHVVRIKNLAECPRGYALQPVPKGQEFEVQSLDERICFKQQEATNCAKSLMEISDYEADIMDKTISQSVENLKLLDSSEDEYFGEGDNDDDDDSKNTILTPKIIKPMRTTTIIRKGLGGTFAMAKRFQDSPRKQNDNEKQQKQVKLTIEEKKDQIKSHGATEQRTKGGTNPVISADQPTPPREALRNVNKNENKYPATKPTIHYPSVVGKFKLESPKEEGKQQRAEKDSRWCKGGQDKHMTISPTQQQAKLNYPGFTRNPHVLAVVGSESGTVESLHRLLSSAFKVAGRVLTMTPWGNYVVFKHLPNKEIKSLATYYVFDGCTCNIDRFRHLDLNCGQAGLVPFPSQSKVVCHMIDSRETKALRMLRTRLDESCRRFESFLECETQSNSLH</sequence>
<dbReference type="PANTHER" id="PTHR40552">
    <property type="entry name" value="AT05186P-RELATED"/>
    <property type="match status" value="1"/>
</dbReference>
<organism evidence="2 3">
    <name type="scientific">Drosophila willistoni</name>
    <name type="common">Fruit fly</name>
    <dbReference type="NCBI Taxonomy" id="7260"/>
    <lineage>
        <taxon>Eukaryota</taxon>
        <taxon>Metazoa</taxon>
        <taxon>Ecdysozoa</taxon>
        <taxon>Arthropoda</taxon>
        <taxon>Hexapoda</taxon>
        <taxon>Insecta</taxon>
        <taxon>Pterygota</taxon>
        <taxon>Neoptera</taxon>
        <taxon>Endopterygota</taxon>
        <taxon>Diptera</taxon>
        <taxon>Brachycera</taxon>
        <taxon>Muscomorpha</taxon>
        <taxon>Ephydroidea</taxon>
        <taxon>Drosophilidae</taxon>
        <taxon>Drosophila</taxon>
        <taxon>Sophophora</taxon>
    </lineage>
</organism>
<gene>
    <name evidence="2" type="primary">Dwil\GK13028</name>
    <name evidence="2" type="ORF">Dwil_GK13028</name>
</gene>
<accession>B4N3L6</accession>
<evidence type="ECO:0000313" key="2">
    <source>
        <dbReference type="EMBL" id="EDW79221.2"/>
    </source>
</evidence>
<dbReference type="EMBL" id="CH964095">
    <property type="protein sequence ID" value="EDW79221.2"/>
    <property type="molecule type" value="Genomic_DNA"/>
</dbReference>
<protein>
    <submittedName>
        <fullName evidence="2">Uncharacterized protein</fullName>
    </submittedName>
</protein>
<dbReference type="InParanoid" id="B4N3L6"/>
<feature type="region of interest" description="Disordered" evidence="1">
    <location>
        <begin position="594"/>
        <end position="649"/>
    </location>
</feature>
<reference evidence="2 3" key="1">
    <citation type="journal article" date="2007" name="Nature">
        <title>Evolution of genes and genomes on the Drosophila phylogeny.</title>
        <authorList>
            <consortium name="Drosophila 12 Genomes Consortium"/>
            <person name="Clark A.G."/>
            <person name="Eisen M.B."/>
            <person name="Smith D.R."/>
            <person name="Bergman C.M."/>
            <person name="Oliver B."/>
            <person name="Markow T.A."/>
            <person name="Kaufman T.C."/>
            <person name="Kellis M."/>
            <person name="Gelbart W."/>
            <person name="Iyer V.N."/>
            <person name="Pollard D.A."/>
            <person name="Sackton T.B."/>
            <person name="Larracuente A.M."/>
            <person name="Singh N.D."/>
            <person name="Abad J.P."/>
            <person name="Abt D.N."/>
            <person name="Adryan B."/>
            <person name="Aguade M."/>
            <person name="Akashi H."/>
            <person name="Anderson W.W."/>
            <person name="Aquadro C.F."/>
            <person name="Ardell D.H."/>
            <person name="Arguello R."/>
            <person name="Artieri C.G."/>
            <person name="Barbash D.A."/>
            <person name="Barker D."/>
            <person name="Barsanti P."/>
            <person name="Batterham P."/>
            <person name="Batzoglou S."/>
            <person name="Begun D."/>
            <person name="Bhutkar A."/>
            <person name="Blanco E."/>
            <person name="Bosak S.A."/>
            <person name="Bradley R.K."/>
            <person name="Brand A.D."/>
            <person name="Brent M.R."/>
            <person name="Brooks A.N."/>
            <person name="Brown R.H."/>
            <person name="Butlin R.K."/>
            <person name="Caggese C."/>
            <person name="Calvi B.R."/>
            <person name="Bernardo de Carvalho A."/>
            <person name="Caspi A."/>
            <person name="Castrezana S."/>
            <person name="Celniker S.E."/>
            <person name="Chang J.L."/>
            <person name="Chapple C."/>
            <person name="Chatterji S."/>
            <person name="Chinwalla A."/>
            <person name="Civetta A."/>
            <person name="Clifton S.W."/>
            <person name="Comeron J.M."/>
            <person name="Costello J.C."/>
            <person name="Coyne J.A."/>
            <person name="Daub J."/>
            <person name="David R.G."/>
            <person name="Delcher A.L."/>
            <person name="Delehaunty K."/>
            <person name="Do C.B."/>
            <person name="Ebling H."/>
            <person name="Edwards K."/>
            <person name="Eickbush T."/>
            <person name="Evans J.D."/>
            <person name="Filipski A."/>
            <person name="Findeiss S."/>
            <person name="Freyhult E."/>
            <person name="Fulton L."/>
            <person name="Fulton R."/>
            <person name="Garcia A.C."/>
            <person name="Gardiner A."/>
            <person name="Garfield D.A."/>
            <person name="Garvin B.E."/>
            <person name="Gibson G."/>
            <person name="Gilbert D."/>
            <person name="Gnerre S."/>
            <person name="Godfrey J."/>
            <person name="Good R."/>
            <person name="Gotea V."/>
            <person name="Gravely B."/>
            <person name="Greenberg A.J."/>
            <person name="Griffiths-Jones S."/>
            <person name="Gross S."/>
            <person name="Guigo R."/>
            <person name="Gustafson E.A."/>
            <person name="Haerty W."/>
            <person name="Hahn M.W."/>
            <person name="Halligan D.L."/>
            <person name="Halpern A.L."/>
            <person name="Halter G.M."/>
            <person name="Han M.V."/>
            <person name="Heger A."/>
            <person name="Hillier L."/>
            <person name="Hinrichs A.S."/>
            <person name="Holmes I."/>
            <person name="Hoskins R.A."/>
            <person name="Hubisz M.J."/>
            <person name="Hultmark D."/>
            <person name="Huntley M.A."/>
            <person name="Jaffe D.B."/>
            <person name="Jagadeeshan S."/>
            <person name="Jeck W.R."/>
            <person name="Johnson J."/>
            <person name="Jones C.D."/>
            <person name="Jordan W.C."/>
            <person name="Karpen G.H."/>
            <person name="Kataoka E."/>
            <person name="Keightley P.D."/>
            <person name="Kheradpour P."/>
            <person name="Kirkness E.F."/>
            <person name="Koerich L.B."/>
            <person name="Kristiansen K."/>
            <person name="Kudrna D."/>
            <person name="Kulathinal R.J."/>
            <person name="Kumar S."/>
            <person name="Kwok R."/>
            <person name="Lander E."/>
            <person name="Langley C.H."/>
            <person name="Lapoint R."/>
            <person name="Lazzaro B.P."/>
            <person name="Lee S.J."/>
            <person name="Levesque L."/>
            <person name="Li R."/>
            <person name="Lin C.F."/>
            <person name="Lin M.F."/>
            <person name="Lindblad-Toh K."/>
            <person name="Llopart A."/>
            <person name="Long M."/>
            <person name="Low L."/>
            <person name="Lozovsky E."/>
            <person name="Lu J."/>
            <person name="Luo M."/>
            <person name="Machado C.A."/>
            <person name="Makalowski W."/>
            <person name="Marzo M."/>
            <person name="Matsuda M."/>
            <person name="Matzkin L."/>
            <person name="McAllister B."/>
            <person name="McBride C.S."/>
            <person name="McKernan B."/>
            <person name="McKernan K."/>
            <person name="Mendez-Lago M."/>
            <person name="Minx P."/>
            <person name="Mollenhauer M.U."/>
            <person name="Montooth K."/>
            <person name="Mount S.M."/>
            <person name="Mu X."/>
            <person name="Myers E."/>
            <person name="Negre B."/>
            <person name="Newfeld S."/>
            <person name="Nielsen R."/>
            <person name="Noor M.A."/>
            <person name="O'Grady P."/>
            <person name="Pachter L."/>
            <person name="Papaceit M."/>
            <person name="Parisi M.J."/>
            <person name="Parisi M."/>
            <person name="Parts L."/>
            <person name="Pedersen J.S."/>
            <person name="Pesole G."/>
            <person name="Phillippy A.M."/>
            <person name="Ponting C.P."/>
            <person name="Pop M."/>
            <person name="Porcelli D."/>
            <person name="Powell J.R."/>
            <person name="Prohaska S."/>
            <person name="Pruitt K."/>
            <person name="Puig M."/>
            <person name="Quesneville H."/>
            <person name="Ram K.R."/>
            <person name="Rand D."/>
            <person name="Rasmussen M.D."/>
            <person name="Reed L.K."/>
            <person name="Reenan R."/>
            <person name="Reily A."/>
            <person name="Remington K.A."/>
            <person name="Rieger T.T."/>
            <person name="Ritchie M.G."/>
            <person name="Robin C."/>
            <person name="Rogers Y.H."/>
            <person name="Rohde C."/>
            <person name="Rozas J."/>
            <person name="Rubenfield M.J."/>
            <person name="Ruiz A."/>
            <person name="Russo S."/>
            <person name="Salzberg S.L."/>
            <person name="Sanchez-Gracia A."/>
            <person name="Saranga D.J."/>
            <person name="Sato H."/>
            <person name="Schaeffer S.W."/>
            <person name="Schatz M.C."/>
            <person name="Schlenke T."/>
            <person name="Schwartz R."/>
            <person name="Segarra C."/>
            <person name="Singh R.S."/>
            <person name="Sirot L."/>
            <person name="Sirota M."/>
            <person name="Sisneros N.B."/>
            <person name="Smith C.D."/>
            <person name="Smith T.F."/>
            <person name="Spieth J."/>
            <person name="Stage D.E."/>
            <person name="Stark A."/>
            <person name="Stephan W."/>
            <person name="Strausberg R.L."/>
            <person name="Strempel S."/>
            <person name="Sturgill D."/>
            <person name="Sutton G."/>
            <person name="Sutton G.G."/>
            <person name="Tao W."/>
            <person name="Teichmann S."/>
            <person name="Tobari Y.N."/>
            <person name="Tomimura Y."/>
            <person name="Tsolas J.M."/>
            <person name="Valente V.L."/>
            <person name="Venter E."/>
            <person name="Venter J.C."/>
            <person name="Vicario S."/>
            <person name="Vieira F.G."/>
            <person name="Vilella A.J."/>
            <person name="Villasante A."/>
            <person name="Walenz B."/>
            <person name="Wang J."/>
            <person name="Wasserman M."/>
            <person name="Watts T."/>
            <person name="Wilson D."/>
            <person name="Wilson R.K."/>
            <person name="Wing R.A."/>
            <person name="Wolfner M.F."/>
            <person name="Wong A."/>
            <person name="Wong G.K."/>
            <person name="Wu C.I."/>
            <person name="Wu G."/>
            <person name="Yamamoto D."/>
            <person name="Yang H.P."/>
            <person name="Yang S.P."/>
            <person name="Yorke J.A."/>
            <person name="Yoshida K."/>
            <person name="Zdobnov E."/>
            <person name="Zhang P."/>
            <person name="Zhang Y."/>
            <person name="Zimin A.V."/>
            <person name="Baldwin J."/>
            <person name="Abdouelleil A."/>
            <person name="Abdulkadir J."/>
            <person name="Abebe A."/>
            <person name="Abera B."/>
            <person name="Abreu J."/>
            <person name="Acer S.C."/>
            <person name="Aftuck L."/>
            <person name="Alexander A."/>
            <person name="An P."/>
            <person name="Anderson E."/>
            <person name="Anderson S."/>
            <person name="Arachi H."/>
            <person name="Azer M."/>
            <person name="Bachantsang P."/>
            <person name="Barry A."/>
            <person name="Bayul T."/>
            <person name="Berlin A."/>
            <person name="Bessette D."/>
            <person name="Bloom T."/>
            <person name="Blye J."/>
            <person name="Boguslavskiy L."/>
            <person name="Bonnet C."/>
            <person name="Boukhgalter B."/>
            <person name="Bourzgui I."/>
            <person name="Brown A."/>
            <person name="Cahill P."/>
            <person name="Channer S."/>
            <person name="Cheshatsang Y."/>
            <person name="Chuda L."/>
            <person name="Citroen M."/>
            <person name="Collymore A."/>
            <person name="Cooke P."/>
            <person name="Costello M."/>
            <person name="D'Aco K."/>
            <person name="Daza R."/>
            <person name="De Haan G."/>
            <person name="DeGray S."/>
            <person name="DeMaso C."/>
            <person name="Dhargay N."/>
            <person name="Dooley K."/>
            <person name="Dooley E."/>
            <person name="Doricent M."/>
            <person name="Dorje P."/>
            <person name="Dorjee K."/>
            <person name="Dupes A."/>
            <person name="Elong R."/>
            <person name="Falk J."/>
            <person name="Farina A."/>
            <person name="Faro S."/>
            <person name="Ferguson D."/>
            <person name="Fisher S."/>
            <person name="Foley C.D."/>
            <person name="Franke A."/>
            <person name="Friedrich D."/>
            <person name="Gadbois L."/>
            <person name="Gearin G."/>
            <person name="Gearin C.R."/>
            <person name="Giannoukos G."/>
            <person name="Goode T."/>
            <person name="Graham J."/>
            <person name="Grandbois E."/>
            <person name="Grewal S."/>
            <person name="Gyaltsen K."/>
            <person name="Hafez N."/>
            <person name="Hagos B."/>
            <person name="Hall J."/>
            <person name="Henson C."/>
            <person name="Hollinger A."/>
            <person name="Honan T."/>
            <person name="Huard M.D."/>
            <person name="Hughes L."/>
            <person name="Hurhula B."/>
            <person name="Husby M.E."/>
            <person name="Kamat A."/>
            <person name="Kanga B."/>
            <person name="Kashin S."/>
            <person name="Khazanovich D."/>
            <person name="Kisner P."/>
            <person name="Lance K."/>
            <person name="Lara M."/>
            <person name="Lee W."/>
            <person name="Lennon N."/>
            <person name="Letendre F."/>
            <person name="LeVine R."/>
            <person name="Lipovsky A."/>
            <person name="Liu X."/>
            <person name="Liu J."/>
            <person name="Liu S."/>
            <person name="Lokyitsang T."/>
            <person name="Lokyitsang Y."/>
            <person name="Lubonja R."/>
            <person name="Lui A."/>
            <person name="MacDonald P."/>
            <person name="Magnisalis V."/>
            <person name="Maru K."/>
            <person name="Matthews C."/>
            <person name="McCusker W."/>
            <person name="McDonough S."/>
            <person name="Mehta T."/>
            <person name="Meldrim J."/>
            <person name="Meneus L."/>
            <person name="Mihai O."/>
            <person name="Mihalev A."/>
            <person name="Mihova T."/>
            <person name="Mittelman R."/>
            <person name="Mlenga V."/>
            <person name="Montmayeur A."/>
            <person name="Mulrain L."/>
            <person name="Navidi A."/>
            <person name="Naylor J."/>
            <person name="Negash T."/>
            <person name="Nguyen T."/>
            <person name="Nguyen N."/>
            <person name="Nicol R."/>
            <person name="Norbu C."/>
            <person name="Norbu N."/>
            <person name="Novod N."/>
            <person name="O'Neill B."/>
            <person name="Osman S."/>
            <person name="Markiewicz E."/>
            <person name="Oyono O.L."/>
            <person name="Patti C."/>
            <person name="Phunkhang P."/>
            <person name="Pierre F."/>
            <person name="Priest M."/>
            <person name="Raghuraman S."/>
            <person name="Rege F."/>
            <person name="Reyes R."/>
            <person name="Rise C."/>
            <person name="Rogov P."/>
            <person name="Ross K."/>
            <person name="Ryan E."/>
            <person name="Settipalli S."/>
            <person name="Shea T."/>
            <person name="Sherpa N."/>
            <person name="Shi L."/>
            <person name="Shih D."/>
            <person name="Sparrow T."/>
            <person name="Spaulding J."/>
            <person name="Stalker J."/>
            <person name="Stange-Thomann N."/>
            <person name="Stavropoulos S."/>
            <person name="Stone C."/>
            <person name="Strader C."/>
            <person name="Tesfaye S."/>
            <person name="Thomson T."/>
            <person name="Thoulutsang Y."/>
            <person name="Thoulutsang D."/>
            <person name="Topham K."/>
            <person name="Topping I."/>
            <person name="Tsamla T."/>
            <person name="Vassiliev H."/>
            <person name="Vo A."/>
            <person name="Wangchuk T."/>
            <person name="Wangdi T."/>
            <person name="Weiand M."/>
            <person name="Wilkinson J."/>
            <person name="Wilson A."/>
            <person name="Yadav S."/>
            <person name="Young G."/>
            <person name="Yu Q."/>
            <person name="Zembek L."/>
            <person name="Zhong D."/>
            <person name="Zimmer A."/>
            <person name="Zwirko Z."/>
            <person name="Jaffe D.B."/>
            <person name="Alvarez P."/>
            <person name="Brockman W."/>
            <person name="Butler J."/>
            <person name="Chin C."/>
            <person name="Gnerre S."/>
            <person name="Grabherr M."/>
            <person name="Kleber M."/>
            <person name="Mauceli E."/>
            <person name="MacCallum I."/>
        </authorList>
    </citation>
    <scope>NUCLEOTIDE SEQUENCE [LARGE SCALE GENOMIC DNA]</scope>
    <source>
        <strain evidence="3">Tucson 14030-0811.24</strain>
    </source>
</reference>